<comment type="caution">
    <text evidence="2">The sequence shown here is derived from an EMBL/GenBank/DDBJ whole genome shotgun (WGS) entry which is preliminary data.</text>
</comment>
<dbReference type="InterPro" id="IPR043502">
    <property type="entry name" value="DNA/RNA_pol_sf"/>
</dbReference>
<sequence length="740" mass="83514">MAAELVRLARCGDDDQETNVHRPDKLRFSYFTAGTGGAGPTILATSFLLLGEDVEAYRDDELVIAKPWSGRKEVDFGLGVGPKEVYLLNLPEVASAFKILKVPSVSARFGTDPFFWNLAMEAVAALVPKEMLQDRNKVEPLVKLSYPFVQAFDKYVGEKMSMRAEADADAQARRKEAQDLLQRHEAVSVEKLKFWHFEPSESHEDATQEEQHKEFLAKLMTQLVYTCNHLQSELANLRWTVRNHKDLHEDATRALNARVQDLEQASPGPDAGEPGSAASTRQLEERVDHVVAMLGDISTFTAPATVSEQLGTLKTELRQLHQPLDNNGNTSASRPYKMPTFRIEKFDDYTHQDPVIWRQGFMTELGIHDVPAHLYILALFLNAKGGCRISPSHMATIHGVQVSDLHKKISWDEMTREWKKRFIVDDAPTLAINRLFSVTQGNTPARDRLTEWQKIVATPDLDLPFSDLRREFYNRSCNALSLALGDREQYMTFAEIINKAREIIKSNRAAAHEKSAWQPTYVEKGNFGLGPQPVAAVQPDNLVEDPTATPASHEGDQVAVVQPRTTPVSKGRRKQHHRQEMDSQYHGRSLDEHVEHLSTVLERLRQAKYKANRDKCEFARQELEYLGHYVMPQGIPPLADKIEVIRVDLECTDGVKSVALYTHKYLSRAVGVATSAFARAVLEGYTKPGVWFPEEEDGIPVEHRQELLQRGSEGTSNFVMNRSPWAVETPPREVGFGIYF</sequence>
<evidence type="ECO:0000313" key="3">
    <source>
        <dbReference type="Proteomes" id="UP000265515"/>
    </source>
</evidence>
<dbReference type="Gene3D" id="3.30.360.10">
    <property type="entry name" value="Dihydrodipicolinate Reductase, domain 2"/>
    <property type="match status" value="1"/>
</dbReference>
<feature type="region of interest" description="Disordered" evidence="1">
    <location>
        <begin position="563"/>
        <end position="588"/>
    </location>
</feature>
<reference evidence="2 3" key="1">
    <citation type="journal article" date="2018" name="Cell">
        <title>The Chara Genome: Secondary Complexity and Implications for Plant Terrestrialization.</title>
        <authorList>
            <person name="Nishiyama T."/>
            <person name="Sakayama H."/>
            <person name="Vries J.D."/>
            <person name="Buschmann H."/>
            <person name="Saint-Marcoux D."/>
            <person name="Ullrich K.K."/>
            <person name="Haas F.B."/>
            <person name="Vanderstraeten L."/>
            <person name="Becker D."/>
            <person name="Lang D."/>
            <person name="Vosolsobe S."/>
            <person name="Rombauts S."/>
            <person name="Wilhelmsson P.K.I."/>
            <person name="Janitza P."/>
            <person name="Kern R."/>
            <person name="Heyl A."/>
            <person name="Rumpler F."/>
            <person name="Villalobos L.I.A.C."/>
            <person name="Clay J.M."/>
            <person name="Skokan R."/>
            <person name="Toyoda A."/>
            <person name="Suzuki Y."/>
            <person name="Kagoshima H."/>
            <person name="Schijlen E."/>
            <person name="Tajeshwar N."/>
            <person name="Catarino B."/>
            <person name="Hetherington A.J."/>
            <person name="Saltykova A."/>
            <person name="Bonnot C."/>
            <person name="Breuninger H."/>
            <person name="Symeonidi A."/>
            <person name="Radhakrishnan G.V."/>
            <person name="Van Nieuwerburgh F."/>
            <person name="Deforce D."/>
            <person name="Chang C."/>
            <person name="Karol K.G."/>
            <person name="Hedrich R."/>
            <person name="Ulvskov P."/>
            <person name="Glockner G."/>
            <person name="Delwiche C.F."/>
            <person name="Petrasek J."/>
            <person name="Van de Peer Y."/>
            <person name="Friml J."/>
            <person name="Beilby M."/>
            <person name="Dolan L."/>
            <person name="Kohara Y."/>
            <person name="Sugano S."/>
            <person name="Fujiyama A."/>
            <person name="Delaux P.-M."/>
            <person name="Quint M."/>
            <person name="TheiBen G."/>
            <person name="Hagemann M."/>
            <person name="Harholt J."/>
            <person name="Dunand C."/>
            <person name="Zachgo S."/>
            <person name="Langdale J."/>
            <person name="Maumus F."/>
            <person name="Straeten D.V.D."/>
            <person name="Gould S.B."/>
            <person name="Rensing S.A."/>
        </authorList>
    </citation>
    <scope>NUCLEOTIDE SEQUENCE [LARGE SCALE GENOMIC DNA]</scope>
    <source>
        <strain evidence="2 3">S276</strain>
    </source>
</reference>
<protein>
    <submittedName>
        <fullName evidence="2">Uncharacterized protein</fullName>
    </submittedName>
</protein>
<organism evidence="2 3">
    <name type="scientific">Chara braunii</name>
    <name type="common">Braun's stonewort</name>
    <dbReference type="NCBI Taxonomy" id="69332"/>
    <lineage>
        <taxon>Eukaryota</taxon>
        <taxon>Viridiplantae</taxon>
        <taxon>Streptophyta</taxon>
        <taxon>Charophyceae</taxon>
        <taxon>Charales</taxon>
        <taxon>Characeae</taxon>
        <taxon>Chara</taxon>
    </lineage>
</organism>
<evidence type="ECO:0000313" key="2">
    <source>
        <dbReference type="EMBL" id="GBG69168.1"/>
    </source>
</evidence>
<dbReference type="PANTHER" id="PTHR43796">
    <property type="entry name" value="CARBOXYNORSPERMIDINE SYNTHASE"/>
    <property type="match status" value="1"/>
</dbReference>
<dbReference type="SUPFAM" id="SSF56672">
    <property type="entry name" value="DNA/RNA polymerases"/>
    <property type="match status" value="1"/>
</dbReference>
<dbReference type="Proteomes" id="UP000265515">
    <property type="component" value="Unassembled WGS sequence"/>
</dbReference>
<proteinExistence type="predicted"/>
<dbReference type="OrthoDB" id="10268090at2759"/>
<feature type="compositionally biased region" description="Basic and acidic residues" evidence="1">
    <location>
        <begin position="578"/>
        <end position="588"/>
    </location>
</feature>
<dbReference type="Gene3D" id="3.30.70.270">
    <property type="match status" value="1"/>
</dbReference>
<dbReference type="InterPro" id="IPR043128">
    <property type="entry name" value="Rev_trsase/Diguanyl_cyclase"/>
</dbReference>
<dbReference type="PANTHER" id="PTHR43796:SF2">
    <property type="entry name" value="CARBOXYNORSPERMIDINE SYNTHASE"/>
    <property type="match status" value="1"/>
</dbReference>
<keyword evidence="3" id="KW-1185">Reference proteome</keyword>
<evidence type="ECO:0000256" key="1">
    <source>
        <dbReference type="SAM" id="MobiDB-lite"/>
    </source>
</evidence>
<gene>
    <name evidence="2" type="ORF">CBR_g3868</name>
</gene>
<accession>A0A388KGM6</accession>
<name>A0A388KGM6_CHABU</name>
<dbReference type="Gramene" id="GBG69168">
    <property type="protein sequence ID" value="GBG69168"/>
    <property type="gene ID" value="CBR_g3868"/>
</dbReference>
<dbReference type="AlphaFoldDB" id="A0A388KGM6"/>
<dbReference type="EMBL" id="BFEA01000111">
    <property type="protein sequence ID" value="GBG69168.1"/>
    <property type="molecule type" value="Genomic_DNA"/>
</dbReference>